<evidence type="ECO:0000259" key="8">
    <source>
        <dbReference type="PROSITE" id="PS50931"/>
    </source>
</evidence>
<dbReference type="InterPro" id="IPR025662">
    <property type="entry name" value="Sigma_54_int_dom_ATP-bd_1"/>
</dbReference>
<dbReference type="InterPro" id="IPR003593">
    <property type="entry name" value="AAA+_ATPase"/>
</dbReference>
<evidence type="ECO:0000313" key="9">
    <source>
        <dbReference type="EMBL" id="SIQ40078.1"/>
    </source>
</evidence>
<dbReference type="FunFam" id="1.10.8.60:FF:000014">
    <property type="entry name" value="DNA-binding transcriptional regulator NtrC"/>
    <property type="match status" value="1"/>
</dbReference>
<dbReference type="InterPro" id="IPR004096">
    <property type="entry name" value="V4R"/>
</dbReference>
<proteinExistence type="predicted"/>
<dbReference type="InterPro" id="IPR010523">
    <property type="entry name" value="XylR_N"/>
</dbReference>
<keyword evidence="6" id="KW-0804">Transcription</keyword>
<dbReference type="PROSITE" id="PS00688">
    <property type="entry name" value="SIGMA54_INTERACT_3"/>
    <property type="match status" value="1"/>
</dbReference>
<dbReference type="SMART" id="SM00989">
    <property type="entry name" value="V4R"/>
    <property type="match status" value="1"/>
</dbReference>
<dbReference type="GO" id="GO:0043565">
    <property type="term" value="F:sequence-specific DNA binding"/>
    <property type="evidence" value="ECO:0007669"/>
    <property type="project" value="InterPro"/>
</dbReference>
<dbReference type="Pfam" id="PF06505">
    <property type="entry name" value="XylR_N"/>
    <property type="match status" value="1"/>
</dbReference>
<dbReference type="InterPro" id="IPR058031">
    <property type="entry name" value="AAA_lid_NorR"/>
</dbReference>
<dbReference type="FunFam" id="3.40.50.300:FF:000006">
    <property type="entry name" value="DNA-binding transcriptional regulator NtrC"/>
    <property type="match status" value="1"/>
</dbReference>
<feature type="domain" description="HTH lysR-type" evidence="8">
    <location>
        <begin position="544"/>
        <end position="571"/>
    </location>
</feature>
<dbReference type="Gene3D" id="1.10.8.60">
    <property type="match status" value="1"/>
</dbReference>
<dbReference type="Gene3D" id="1.10.10.60">
    <property type="entry name" value="Homeodomain-like"/>
    <property type="match status" value="1"/>
</dbReference>
<feature type="domain" description="Sigma-54 factor interaction" evidence="7">
    <location>
        <begin position="237"/>
        <end position="466"/>
    </location>
</feature>
<dbReference type="CDD" id="cd00009">
    <property type="entry name" value="AAA"/>
    <property type="match status" value="1"/>
</dbReference>
<keyword evidence="5" id="KW-0010">Activator</keyword>
<dbReference type="Proteomes" id="UP000186895">
    <property type="component" value="Unassembled WGS sequence"/>
</dbReference>
<dbReference type="InterPro" id="IPR025943">
    <property type="entry name" value="Sigma_54_int_dom_ATP-bd_2"/>
</dbReference>
<dbReference type="InterPro" id="IPR002197">
    <property type="entry name" value="HTH_Fis"/>
</dbReference>
<accession>A0A1N6SG51</accession>
<dbReference type="InterPro" id="IPR000847">
    <property type="entry name" value="LysR_HTH_N"/>
</dbReference>
<dbReference type="STRING" id="49186.SAMN05421647_104250"/>
<dbReference type="AlphaFoldDB" id="A0A1N6SG51"/>
<dbReference type="SUPFAM" id="SSF52540">
    <property type="entry name" value="P-loop containing nucleoside triphosphate hydrolases"/>
    <property type="match status" value="1"/>
</dbReference>
<dbReference type="Pfam" id="PF02830">
    <property type="entry name" value="V4R"/>
    <property type="match status" value="1"/>
</dbReference>
<dbReference type="PANTHER" id="PTHR32071:SF57">
    <property type="entry name" value="C4-DICARBOXYLATE TRANSPORT TRANSCRIPTIONAL REGULATORY PROTEIN DCTD"/>
    <property type="match status" value="1"/>
</dbReference>
<evidence type="ECO:0000256" key="2">
    <source>
        <dbReference type="ARBA" id="ARBA00022840"/>
    </source>
</evidence>
<dbReference type="InterPro" id="IPR024096">
    <property type="entry name" value="NO_sig/Golgi_transp_ligand-bd"/>
</dbReference>
<organism evidence="9 10">
    <name type="scientific">Marinobacterium stanieri</name>
    <dbReference type="NCBI Taxonomy" id="49186"/>
    <lineage>
        <taxon>Bacteria</taxon>
        <taxon>Pseudomonadati</taxon>
        <taxon>Pseudomonadota</taxon>
        <taxon>Gammaproteobacteria</taxon>
        <taxon>Oceanospirillales</taxon>
        <taxon>Oceanospirillaceae</taxon>
        <taxon>Marinobacterium</taxon>
    </lineage>
</organism>
<dbReference type="RefSeq" id="WP_076462831.1">
    <property type="nucleotide sequence ID" value="NZ_FTMN01000004.1"/>
</dbReference>
<keyword evidence="4" id="KW-0238">DNA-binding</keyword>
<evidence type="ECO:0000256" key="1">
    <source>
        <dbReference type="ARBA" id="ARBA00022741"/>
    </source>
</evidence>
<evidence type="ECO:0000256" key="5">
    <source>
        <dbReference type="ARBA" id="ARBA00023159"/>
    </source>
</evidence>
<dbReference type="SUPFAM" id="SSF111126">
    <property type="entry name" value="Ligand-binding domain in the NO signalling and Golgi transport"/>
    <property type="match status" value="1"/>
</dbReference>
<dbReference type="PROSITE" id="PS00676">
    <property type="entry name" value="SIGMA54_INTERACT_2"/>
    <property type="match status" value="1"/>
</dbReference>
<dbReference type="PROSITE" id="PS50045">
    <property type="entry name" value="SIGMA54_INTERACT_4"/>
    <property type="match status" value="1"/>
</dbReference>
<name>A0A1N6SG51_9GAMM</name>
<dbReference type="PROSITE" id="PS50931">
    <property type="entry name" value="HTH_LYSR"/>
    <property type="match status" value="1"/>
</dbReference>
<keyword evidence="2" id="KW-0067">ATP-binding</keyword>
<dbReference type="SUPFAM" id="SSF46689">
    <property type="entry name" value="Homeodomain-like"/>
    <property type="match status" value="1"/>
</dbReference>
<dbReference type="InterPro" id="IPR002078">
    <property type="entry name" value="Sigma_54_int"/>
</dbReference>
<keyword evidence="1" id="KW-0547">Nucleotide-binding</keyword>
<dbReference type="Pfam" id="PF00158">
    <property type="entry name" value="Sigma54_activat"/>
    <property type="match status" value="1"/>
</dbReference>
<dbReference type="Gene3D" id="3.30.1380.20">
    <property type="entry name" value="Trafficking protein particle complex subunit 3"/>
    <property type="match status" value="1"/>
</dbReference>
<gene>
    <name evidence="9" type="ORF">SAMN05421647_104250</name>
</gene>
<dbReference type="InterPro" id="IPR009057">
    <property type="entry name" value="Homeodomain-like_sf"/>
</dbReference>
<evidence type="ECO:0000256" key="6">
    <source>
        <dbReference type="ARBA" id="ARBA00023163"/>
    </source>
</evidence>
<protein>
    <submittedName>
        <fullName evidence="9">Regulatory protein, Fis family</fullName>
    </submittedName>
</protein>
<dbReference type="PANTHER" id="PTHR32071">
    <property type="entry name" value="TRANSCRIPTIONAL REGULATORY PROTEIN"/>
    <property type="match status" value="1"/>
</dbReference>
<dbReference type="PROSITE" id="PS00675">
    <property type="entry name" value="SIGMA54_INTERACT_1"/>
    <property type="match status" value="1"/>
</dbReference>
<evidence type="ECO:0000313" key="10">
    <source>
        <dbReference type="Proteomes" id="UP000186895"/>
    </source>
</evidence>
<dbReference type="EMBL" id="FTMN01000004">
    <property type="protein sequence ID" value="SIQ40078.1"/>
    <property type="molecule type" value="Genomic_DNA"/>
</dbReference>
<reference evidence="9 10" key="1">
    <citation type="submission" date="2017-01" db="EMBL/GenBank/DDBJ databases">
        <authorList>
            <person name="Mah S.A."/>
            <person name="Swanson W.J."/>
            <person name="Moy G.W."/>
            <person name="Vacquier V.D."/>
        </authorList>
    </citation>
    <scope>NUCLEOTIDE SEQUENCE [LARGE SCALE GENOMIC DNA]</scope>
    <source>
        <strain evidence="9 10">DSM 7027</strain>
    </source>
</reference>
<dbReference type="Gene3D" id="3.40.50.300">
    <property type="entry name" value="P-loop containing nucleotide triphosphate hydrolases"/>
    <property type="match status" value="1"/>
</dbReference>
<evidence type="ECO:0000259" key="7">
    <source>
        <dbReference type="PROSITE" id="PS50045"/>
    </source>
</evidence>
<dbReference type="eggNOG" id="COG2204">
    <property type="taxonomic scope" value="Bacteria"/>
</dbReference>
<keyword evidence="3" id="KW-0805">Transcription regulation</keyword>
<keyword evidence="10" id="KW-1185">Reference proteome</keyword>
<sequence length="571" mass="64543">MANTQTLEFPGSSDLLSQIRFESDQGKVWLNEQRMLLIHSSVMGLLRKELIETLGIERAKGFLMRFGYHSGWKDAELVDKIRPDMSKEDAFFVGPQLHCIKGMVNVKPVSLDLDVNSGKFDAEFNWFDSYEADVHMQDFGPADEPICWTLIGYASGYTTYFMGRNIIFKETECAGMGHDHCHIHGRPADEWEDQAELERYLLPDPIADELFGLQSELSELRDNFRSSDQSDDLLFNSVGQSGAFKNVCQMIRRASTSRVTVLLQGETGVGKEVVAKGLHQSSDRADKPFVAVNCACIPPDLIEAELFGVEKGAFTGATQSREGKFERAHGGTIFLDEVVELSPRAQASLLRVLQESEMERVGDTRTRRIDVRVVAAANEDLEQAVSDGKFRADLFFRLNVYPVHIPPLRERTEDIPLLVNHFLKKYHTLYNKQTLSVSDKAMQALMHYKWPGNIRELENMIERGVILTDNNHTIDLDAFFPSLSEPTHPLNSINRQGVLAQEIANRYPDASLSQADLCEQLLNDEFNLEEMEEQLIRSAMDRAEGNVSQAARMLGMTRPQLAYRLKKLETA</sequence>
<dbReference type="SMART" id="SM00382">
    <property type="entry name" value="AAA"/>
    <property type="match status" value="1"/>
</dbReference>
<dbReference type="InterPro" id="IPR025944">
    <property type="entry name" value="Sigma_54_int_dom_CS"/>
</dbReference>
<dbReference type="GO" id="GO:0003700">
    <property type="term" value="F:DNA-binding transcription factor activity"/>
    <property type="evidence" value="ECO:0007669"/>
    <property type="project" value="InterPro"/>
</dbReference>
<dbReference type="InterPro" id="IPR027417">
    <property type="entry name" value="P-loop_NTPase"/>
</dbReference>
<evidence type="ECO:0000256" key="4">
    <source>
        <dbReference type="ARBA" id="ARBA00023125"/>
    </source>
</evidence>
<dbReference type="Pfam" id="PF25601">
    <property type="entry name" value="AAA_lid_14"/>
    <property type="match status" value="1"/>
</dbReference>
<dbReference type="GO" id="GO:0005524">
    <property type="term" value="F:ATP binding"/>
    <property type="evidence" value="ECO:0007669"/>
    <property type="project" value="UniProtKB-KW"/>
</dbReference>
<dbReference type="Pfam" id="PF02954">
    <property type="entry name" value="HTH_8"/>
    <property type="match status" value="1"/>
</dbReference>
<evidence type="ECO:0000256" key="3">
    <source>
        <dbReference type="ARBA" id="ARBA00023015"/>
    </source>
</evidence>
<dbReference type="PRINTS" id="PR01590">
    <property type="entry name" value="HTHFIS"/>
</dbReference>